<dbReference type="Proteomes" id="UP000030518">
    <property type="component" value="Unassembled WGS sequence"/>
</dbReference>
<sequence length="157" mass="17098">MNAVATASTTAITRATPADLPRLLEVWETAVRATHDFLPAGEIDRLRPLVRDALGAFEPLHVLRDARGQVFAFLGVAEGSIEMLFVHADHRGCGAGRRLVEHALDALSADRVDVNEQNVQGVGFYRRLGFRLSSRSPLDGQGQPYPILHLVRDGAPP</sequence>
<dbReference type="InterPro" id="IPR000182">
    <property type="entry name" value="GNAT_dom"/>
</dbReference>
<dbReference type="STRING" id="1300345.LF41_2608"/>
<dbReference type="EMBL" id="JRKJ01000006">
    <property type="protein sequence ID" value="KGQ19670.1"/>
    <property type="molecule type" value="Genomic_DNA"/>
</dbReference>
<gene>
    <name evidence="4" type="ORF">LF41_2608</name>
</gene>
<accession>A0A0A2WN42</accession>
<dbReference type="PROSITE" id="PS51186">
    <property type="entry name" value="GNAT"/>
    <property type="match status" value="1"/>
</dbReference>
<dbReference type="PATRIC" id="fig|1300345.3.peg.1174"/>
<dbReference type="RefSeq" id="WP_052116188.1">
    <property type="nucleotide sequence ID" value="NZ_JRKJ01000006.1"/>
</dbReference>
<keyword evidence="1 4" id="KW-0808">Transferase</keyword>
<dbReference type="GO" id="GO:0016747">
    <property type="term" value="F:acyltransferase activity, transferring groups other than amino-acyl groups"/>
    <property type="evidence" value="ECO:0007669"/>
    <property type="project" value="InterPro"/>
</dbReference>
<dbReference type="Gene3D" id="3.40.630.30">
    <property type="match status" value="1"/>
</dbReference>
<dbReference type="eggNOG" id="COG0456">
    <property type="taxonomic scope" value="Bacteria"/>
</dbReference>
<evidence type="ECO:0000313" key="4">
    <source>
        <dbReference type="EMBL" id="KGQ19670.1"/>
    </source>
</evidence>
<dbReference type="PANTHER" id="PTHR43800:SF1">
    <property type="entry name" value="PEPTIDYL-LYSINE N-ACETYLTRANSFERASE YJAB"/>
    <property type="match status" value="1"/>
</dbReference>
<reference evidence="4 5" key="1">
    <citation type="submission" date="2014-09" db="EMBL/GenBank/DDBJ databases">
        <title>Genome sequences of Lysobacter dokdonensis DS-58.</title>
        <authorList>
            <person name="Kim J.F."/>
            <person name="Kwak M.-J."/>
        </authorList>
    </citation>
    <scope>NUCLEOTIDE SEQUENCE [LARGE SCALE GENOMIC DNA]</scope>
    <source>
        <strain evidence="4 5">DS-58</strain>
    </source>
</reference>
<dbReference type="SUPFAM" id="SSF55729">
    <property type="entry name" value="Acyl-CoA N-acyltransferases (Nat)"/>
    <property type="match status" value="1"/>
</dbReference>
<comment type="caution">
    <text evidence="4">The sequence shown here is derived from an EMBL/GenBank/DDBJ whole genome shotgun (WGS) entry which is preliminary data.</text>
</comment>
<evidence type="ECO:0000259" key="3">
    <source>
        <dbReference type="PROSITE" id="PS51186"/>
    </source>
</evidence>
<evidence type="ECO:0000256" key="1">
    <source>
        <dbReference type="ARBA" id="ARBA00022679"/>
    </source>
</evidence>
<dbReference type="Pfam" id="PF13508">
    <property type="entry name" value="Acetyltransf_7"/>
    <property type="match status" value="1"/>
</dbReference>
<dbReference type="InterPro" id="IPR016181">
    <property type="entry name" value="Acyl_CoA_acyltransferase"/>
</dbReference>
<evidence type="ECO:0000313" key="5">
    <source>
        <dbReference type="Proteomes" id="UP000030518"/>
    </source>
</evidence>
<dbReference type="CDD" id="cd04301">
    <property type="entry name" value="NAT_SF"/>
    <property type="match status" value="1"/>
</dbReference>
<organism evidence="4 5">
    <name type="scientific">Lysobacter dokdonensis DS-58</name>
    <dbReference type="NCBI Taxonomy" id="1300345"/>
    <lineage>
        <taxon>Bacteria</taxon>
        <taxon>Pseudomonadati</taxon>
        <taxon>Pseudomonadota</taxon>
        <taxon>Gammaproteobacteria</taxon>
        <taxon>Lysobacterales</taxon>
        <taxon>Lysobacteraceae</taxon>
        <taxon>Noviluteimonas</taxon>
    </lineage>
</organism>
<protein>
    <submittedName>
        <fullName evidence="4">Acetyltransferase, GNAT family</fullName>
    </submittedName>
</protein>
<evidence type="ECO:0000256" key="2">
    <source>
        <dbReference type="ARBA" id="ARBA00023315"/>
    </source>
</evidence>
<feature type="domain" description="N-acetyltransferase" evidence="3">
    <location>
        <begin position="10"/>
        <end position="152"/>
    </location>
</feature>
<keyword evidence="5" id="KW-1185">Reference proteome</keyword>
<dbReference type="PANTHER" id="PTHR43800">
    <property type="entry name" value="PEPTIDYL-LYSINE N-ACETYLTRANSFERASE YJAB"/>
    <property type="match status" value="1"/>
</dbReference>
<proteinExistence type="predicted"/>
<dbReference type="AlphaFoldDB" id="A0A0A2WN42"/>
<dbReference type="OrthoDB" id="9789605at2"/>
<name>A0A0A2WN42_9GAMM</name>
<keyword evidence="2" id="KW-0012">Acyltransferase</keyword>